<feature type="domain" description="Alpha/beta hydrolase fold-3" evidence="6">
    <location>
        <begin position="114"/>
        <end position="260"/>
    </location>
</feature>
<dbReference type="Proteomes" id="UP000242188">
    <property type="component" value="Unassembled WGS sequence"/>
</dbReference>
<dbReference type="InterPro" id="IPR050300">
    <property type="entry name" value="GDXG_lipolytic_enzyme"/>
</dbReference>
<name>A0A210PF69_MIZYE</name>
<feature type="active site" evidence="3 4">
    <location>
        <position position="192"/>
    </location>
</feature>
<evidence type="ECO:0000256" key="4">
    <source>
        <dbReference type="PROSITE-ProRule" id="PRU10038"/>
    </source>
</evidence>
<sequence>MACGSVRCLLFMAVCFVGIAYILYTPFPEDAVEPHIQMGISLVVAAIFKMCDFQEYIGYKTFPECARDPFNINSFLNIGVSDDNVQVSEELFDGVKVRLYVPRDQTVKSPLPGIIYLHGGGWIIGSTDMYDELTRNLATSLSAVVASVDYRLAPEYPFPVPFEDCLKATKYFMVNAEKFGVDASRIAVSGDSAGGNLAMAVGTKLTKEGQPPRLLGLIYPALQMLDFNTPSYVTYQSIPFVLQKKRMVSFYITYAFGNENGIEKYLENRHVSETLRRAMETKVSIDLLPEKYQKLHVETNTAVDTNLALKVEKTMNNIYLCPLLLDDDELYALPKTYLLTCEYDPLRDDGLMLARRWKDMYFPVTHVHWDGVQHGFFSGGNSNCTKEAVDDFIKYLRAEL</sequence>
<dbReference type="PIRSF" id="PIRSF037251">
    <property type="entry name" value="Arylacetamide_deacetylase"/>
    <property type="match status" value="1"/>
</dbReference>
<keyword evidence="8" id="KW-1185">Reference proteome</keyword>
<dbReference type="InterPro" id="IPR017157">
    <property type="entry name" value="Arylacetamide_deacetylase"/>
</dbReference>
<dbReference type="OrthoDB" id="408631at2759"/>
<keyword evidence="2" id="KW-0378">Hydrolase</keyword>
<dbReference type="GO" id="GO:0016020">
    <property type="term" value="C:membrane"/>
    <property type="evidence" value="ECO:0007669"/>
    <property type="project" value="InterPro"/>
</dbReference>
<comment type="caution">
    <text evidence="7">The sequence shown here is derived from an EMBL/GenBank/DDBJ whole genome shotgun (WGS) entry which is preliminary data.</text>
</comment>
<feature type="transmembrane region" description="Helical" evidence="5">
    <location>
        <begin position="7"/>
        <end position="24"/>
    </location>
</feature>
<accession>A0A210PF69</accession>
<dbReference type="InterPro" id="IPR013094">
    <property type="entry name" value="AB_hydrolase_3"/>
</dbReference>
<dbReference type="STRING" id="6573.A0A210PF69"/>
<evidence type="ECO:0000256" key="2">
    <source>
        <dbReference type="ARBA" id="ARBA00022801"/>
    </source>
</evidence>
<evidence type="ECO:0000256" key="1">
    <source>
        <dbReference type="ARBA" id="ARBA00010515"/>
    </source>
</evidence>
<keyword evidence="5" id="KW-1133">Transmembrane helix</keyword>
<dbReference type="AlphaFoldDB" id="A0A210PF69"/>
<feature type="domain" description="Alpha/beta hydrolase fold-3" evidence="6">
    <location>
        <begin position="299"/>
        <end position="377"/>
    </location>
</feature>
<feature type="active site" evidence="3">
    <location>
        <position position="374"/>
    </location>
</feature>
<gene>
    <name evidence="7" type="ORF">KP79_PYT19124</name>
</gene>
<comment type="similarity">
    <text evidence="1">Belongs to the 'GDXG' lipolytic enzyme family.</text>
</comment>
<feature type="active site" evidence="3">
    <location>
        <position position="344"/>
    </location>
</feature>
<dbReference type="EMBL" id="NEDP02076740">
    <property type="protein sequence ID" value="OWF35132.1"/>
    <property type="molecule type" value="Genomic_DNA"/>
</dbReference>
<keyword evidence="5" id="KW-0472">Membrane</keyword>
<dbReference type="Pfam" id="PF07859">
    <property type="entry name" value="Abhydrolase_3"/>
    <property type="match status" value="2"/>
</dbReference>
<evidence type="ECO:0000256" key="5">
    <source>
        <dbReference type="SAM" id="Phobius"/>
    </source>
</evidence>
<evidence type="ECO:0000259" key="6">
    <source>
        <dbReference type="Pfam" id="PF07859"/>
    </source>
</evidence>
<protein>
    <submittedName>
        <fullName evidence="7">Arylacetamide deacetylase</fullName>
    </submittedName>
</protein>
<dbReference type="PANTHER" id="PTHR48081">
    <property type="entry name" value="AB HYDROLASE SUPERFAMILY PROTEIN C4A8.06C"/>
    <property type="match status" value="1"/>
</dbReference>
<dbReference type="Gene3D" id="3.40.50.1820">
    <property type="entry name" value="alpha/beta hydrolase"/>
    <property type="match status" value="1"/>
</dbReference>
<dbReference type="InterPro" id="IPR029058">
    <property type="entry name" value="AB_hydrolase_fold"/>
</dbReference>
<dbReference type="PROSITE" id="PS01174">
    <property type="entry name" value="LIPASE_GDXG_SER"/>
    <property type="match status" value="1"/>
</dbReference>
<reference evidence="7 8" key="1">
    <citation type="journal article" date="2017" name="Nat. Ecol. Evol.">
        <title>Scallop genome provides insights into evolution of bilaterian karyotype and development.</title>
        <authorList>
            <person name="Wang S."/>
            <person name="Zhang J."/>
            <person name="Jiao W."/>
            <person name="Li J."/>
            <person name="Xun X."/>
            <person name="Sun Y."/>
            <person name="Guo X."/>
            <person name="Huan P."/>
            <person name="Dong B."/>
            <person name="Zhang L."/>
            <person name="Hu X."/>
            <person name="Sun X."/>
            <person name="Wang J."/>
            <person name="Zhao C."/>
            <person name="Wang Y."/>
            <person name="Wang D."/>
            <person name="Huang X."/>
            <person name="Wang R."/>
            <person name="Lv J."/>
            <person name="Li Y."/>
            <person name="Zhang Z."/>
            <person name="Liu B."/>
            <person name="Lu W."/>
            <person name="Hui Y."/>
            <person name="Liang J."/>
            <person name="Zhou Z."/>
            <person name="Hou R."/>
            <person name="Li X."/>
            <person name="Liu Y."/>
            <person name="Li H."/>
            <person name="Ning X."/>
            <person name="Lin Y."/>
            <person name="Zhao L."/>
            <person name="Xing Q."/>
            <person name="Dou J."/>
            <person name="Li Y."/>
            <person name="Mao J."/>
            <person name="Guo H."/>
            <person name="Dou H."/>
            <person name="Li T."/>
            <person name="Mu C."/>
            <person name="Jiang W."/>
            <person name="Fu Q."/>
            <person name="Fu X."/>
            <person name="Miao Y."/>
            <person name="Liu J."/>
            <person name="Yu Q."/>
            <person name="Li R."/>
            <person name="Liao H."/>
            <person name="Li X."/>
            <person name="Kong Y."/>
            <person name="Jiang Z."/>
            <person name="Chourrout D."/>
            <person name="Li R."/>
            <person name="Bao Z."/>
        </authorList>
    </citation>
    <scope>NUCLEOTIDE SEQUENCE [LARGE SCALE GENOMIC DNA]</scope>
    <source>
        <strain evidence="7 8">PY_sf001</strain>
    </source>
</reference>
<evidence type="ECO:0000256" key="3">
    <source>
        <dbReference type="PIRSR" id="PIRSR037251-1"/>
    </source>
</evidence>
<keyword evidence="5" id="KW-0812">Transmembrane</keyword>
<proteinExistence type="inferred from homology"/>
<dbReference type="GO" id="GO:0052689">
    <property type="term" value="F:carboxylic ester hydrolase activity"/>
    <property type="evidence" value="ECO:0007669"/>
    <property type="project" value="InterPro"/>
</dbReference>
<organism evidence="7 8">
    <name type="scientific">Mizuhopecten yessoensis</name>
    <name type="common">Japanese scallop</name>
    <name type="synonym">Patinopecten yessoensis</name>
    <dbReference type="NCBI Taxonomy" id="6573"/>
    <lineage>
        <taxon>Eukaryota</taxon>
        <taxon>Metazoa</taxon>
        <taxon>Spiralia</taxon>
        <taxon>Lophotrochozoa</taxon>
        <taxon>Mollusca</taxon>
        <taxon>Bivalvia</taxon>
        <taxon>Autobranchia</taxon>
        <taxon>Pteriomorphia</taxon>
        <taxon>Pectinida</taxon>
        <taxon>Pectinoidea</taxon>
        <taxon>Pectinidae</taxon>
        <taxon>Mizuhopecten</taxon>
    </lineage>
</organism>
<evidence type="ECO:0000313" key="7">
    <source>
        <dbReference type="EMBL" id="OWF35132.1"/>
    </source>
</evidence>
<dbReference type="InterPro" id="IPR033140">
    <property type="entry name" value="Lipase_GDXG_put_SER_AS"/>
</dbReference>
<evidence type="ECO:0000313" key="8">
    <source>
        <dbReference type="Proteomes" id="UP000242188"/>
    </source>
</evidence>
<dbReference type="SUPFAM" id="SSF53474">
    <property type="entry name" value="alpha/beta-Hydrolases"/>
    <property type="match status" value="1"/>
</dbReference>
<dbReference type="PANTHER" id="PTHR48081:SF8">
    <property type="entry name" value="ALPHA_BETA HYDROLASE FOLD-3 DOMAIN-CONTAINING PROTEIN-RELATED"/>
    <property type="match status" value="1"/>
</dbReference>